<feature type="region of interest" description="Disordered" evidence="1">
    <location>
        <begin position="21"/>
        <end position="100"/>
    </location>
</feature>
<evidence type="ECO:0000313" key="5">
    <source>
        <dbReference type="Proteomes" id="UP000326595"/>
    </source>
</evidence>
<feature type="chain" id="PRO_5022791448" description="Lipoprotein" evidence="2">
    <location>
        <begin position="22"/>
        <end position="100"/>
    </location>
</feature>
<dbReference type="EMBL" id="OZ024668">
    <property type="protein sequence ID" value="CAK9889070.1"/>
    <property type="molecule type" value="Genomic_DNA"/>
</dbReference>
<evidence type="ECO:0008006" key="6">
    <source>
        <dbReference type="Google" id="ProtNLM"/>
    </source>
</evidence>
<accession>A0A5E6SLV4</accession>
<evidence type="ECO:0000313" key="4">
    <source>
        <dbReference type="EMBL" id="VVM81836.1"/>
    </source>
</evidence>
<keyword evidence="2" id="KW-0732">Signal</keyword>
<dbReference type="RefSeq" id="WP_038995036.1">
    <property type="nucleotide sequence ID" value="NZ_OZ024668.1"/>
</dbReference>
<evidence type="ECO:0000313" key="3">
    <source>
        <dbReference type="EMBL" id="CAK9889070.1"/>
    </source>
</evidence>
<sequence length="100" mass="9839" precursor="true">MTRSALTALLFAALVGTQAVAAGTGPTNPNPDTTPTTPLPGVNTGINPTDTPLPSGTDPRTQGNDAGRQGGSESDGSRREPKDGTGSEKGGDSEGGAGNY</sequence>
<reference evidence="4" key="1">
    <citation type="submission" date="2019-09" db="EMBL/GenBank/DDBJ databases">
        <authorList>
            <person name="Chandra G."/>
            <person name="Truman W A."/>
        </authorList>
    </citation>
    <scope>NUCLEOTIDE SEQUENCE [LARGE SCALE GENOMIC DNA]</scope>
    <source>
        <strain evidence="4">PS652</strain>
    </source>
</reference>
<gene>
    <name evidence="3" type="ORF">PS652_01899</name>
    <name evidence="4" type="ORF">PS652_02325</name>
</gene>
<protein>
    <recommendedName>
        <fullName evidence="6">Lipoprotein</fullName>
    </recommendedName>
</protein>
<name>A0A5E6SLV4_PSEFL</name>
<evidence type="ECO:0000256" key="2">
    <source>
        <dbReference type="SAM" id="SignalP"/>
    </source>
</evidence>
<dbReference type="AlphaFoldDB" id="A0A5E6SLV4"/>
<organism evidence="4">
    <name type="scientific">Pseudomonas fluorescens</name>
    <dbReference type="NCBI Taxonomy" id="294"/>
    <lineage>
        <taxon>Bacteria</taxon>
        <taxon>Pseudomonadati</taxon>
        <taxon>Pseudomonadota</taxon>
        <taxon>Gammaproteobacteria</taxon>
        <taxon>Pseudomonadales</taxon>
        <taxon>Pseudomonadaceae</taxon>
        <taxon>Pseudomonas</taxon>
    </lineage>
</organism>
<reference evidence="3 5" key="2">
    <citation type="submission" date="2024-03" db="EMBL/GenBank/DDBJ databases">
        <authorList>
            <person name="Alaster D. Moffat"/>
            <person name="Govind Chandra"/>
            <person name="Andrew W. Truman"/>
        </authorList>
    </citation>
    <scope>NUCLEOTIDE SEQUENCE [LARGE SCALE GENOMIC DNA]</scope>
    <source>
        <strain evidence="3">PS652</strain>
    </source>
</reference>
<feature type="compositionally biased region" description="Low complexity" evidence="1">
    <location>
        <begin position="23"/>
        <end position="41"/>
    </location>
</feature>
<proteinExistence type="predicted"/>
<feature type="compositionally biased region" description="Basic and acidic residues" evidence="1">
    <location>
        <begin position="75"/>
        <end position="92"/>
    </location>
</feature>
<feature type="compositionally biased region" description="Polar residues" evidence="1">
    <location>
        <begin position="44"/>
        <end position="64"/>
    </location>
</feature>
<evidence type="ECO:0000256" key="1">
    <source>
        <dbReference type="SAM" id="MobiDB-lite"/>
    </source>
</evidence>
<dbReference type="Proteomes" id="UP000326595">
    <property type="component" value="Chromosome"/>
</dbReference>
<feature type="signal peptide" evidence="2">
    <location>
        <begin position="1"/>
        <end position="21"/>
    </location>
</feature>
<dbReference type="EMBL" id="CABVHG010000012">
    <property type="protein sequence ID" value="VVM81836.1"/>
    <property type="molecule type" value="Genomic_DNA"/>
</dbReference>